<comment type="caution">
    <text evidence="5">The sequence shown here is derived from an EMBL/GenBank/DDBJ whole genome shotgun (WGS) entry which is preliminary data.</text>
</comment>
<keyword evidence="2" id="KW-0238">DNA-binding</keyword>
<evidence type="ECO:0000256" key="2">
    <source>
        <dbReference type="ARBA" id="ARBA00023125"/>
    </source>
</evidence>
<dbReference type="InterPro" id="IPR029063">
    <property type="entry name" value="SAM-dependent_MTases_sf"/>
</dbReference>
<dbReference type="Gene3D" id="3.40.50.150">
    <property type="entry name" value="Vaccinia Virus protein VP39"/>
    <property type="match status" value="1"/>
</dbReference>
<dbReference type="AlphaFoldDB" id="A0A918AH98"/>
<dbReference type="GO" id="GO:0009307">
    <property type="term" value="P:DNA restriction-modification system"/>
    <property type="evidence" value="ECO:0007669"/>
    <property type="project" value="UniProtKB-KW"/>
</dbReference>
<reference evidence="5" key="1">
    <citation type="journal article" date="2014" name="Int. J. Syst. Evol. Microbiol.">
        <title>Complete genome sequence of Corynebacterium casei LMG S-19264T (=DSM 44701T), isolated from a smear-ripened cheese.</title>
        <authorList>
            <consortium name="US DOE Joint Genome Institute (JGI-PGF)"/>
            <person name="Walter F."/>
            <person name="Albersmeier A."/>
            <person name="Kalinowski J."/>
            <person name="Ruckert C."/>
        </authorList>
    </citation>
    <scope>NUCLEOTIDE SEQUENCE</scope>
    <source>
        <strain evidence="5">JCM 3313</strain>
    </source>
</reference>
<feature type="domain" description="Type I restriction enzyme R protein N-terminal" evidence="4">
    <location>
        <begin position="40"/>
        <end position="152"/>
    </location>
</feature>
<dbReference type="PRINTS" id="PR00507">
    <property type="entry name" value="N12N6MTFRASE"/>
</dbReference>
<name>A0A918AH98_9PSEU</name>
<dbReference type="GO" id="GO:0032259">
    <property type="term" value="P:methylation"/>
    <property type="evidence" value="ECO:0007669"/>
    <property type="project" value="InterPro"/>
</dbReference>
<keyword evidence="6" id="KW-1185">Reference proteome</keyword>
<accession>A0A918AH98</accession>
<dbReference type="InterPro" id="IPR003356">
    <property type="entry name" value="DNA_methylase_A-5"/>
</dbReference>
<feature type="domain" description="DNA methylase adenine-specific" evidence="3">
    <location>
        <begin position="284"/>
        <end position="616"/>
    </location>
</feature>
<reference evidence="5" key="2">
    <citation type="submission" date="2020-09" db="EMBL/GenBank/DDBJ databases">
        <authorList>
            <person name="Sun Q."/>
            <person name="Ohkuma M."/>
        </authorList>
    </citation>
    <scope>NUCLEOTIDE SEQUENCE</scope>
    <source>
        <strain evidence="5">JCM 3313</strain>
    </source>
</reference>
<evidence type="ECO:0000313" key="6">
    <source>
        <dbReference type="Proteomes" id="UP000639606"/>
    </source>
</evidence>
<proteinExistence type="predicted"/>
<dbReference type="SUPFAM" id="SSF116734">
    <property type="entry name" value="DNA methylase specificity domain"/>
    <property type="match status" value="1"/>
</dbReference>
<keyword evidence="1" id="KW-0680">Restriction system</keyword>
<dbReference type="PANTHER" id="PTHR42998:SF1">
    <property type="entry name" value="TYPE I RESTRICTION ENZYME HINDI METHYLASE SUBUNIT"/>
    <property type="match status" value="1"/>
</dbReference>
<sequence length="847" mass="95621">MKEDSPEAQAVKVDADTGKVIDFVSRRSVQATPEEIEAVQPFAIQLVQDYGYPVEHLQTRPQWHVKASPSDTKKKYPIDIAVFSSPTHADENLYIVVECKQKNRKDGRAQLEDYLRLSRANLGVWFNGNQRLFLQKIEGAGKVQFQVIPNIPRYGQRVEDIGLYQRQSLRPTHNLRAVFRAIRNYLAANAVGMTRDESLAQQIINIIFCKIYDERFTKPSDMVRIRAGVGEPASAVAQRVKTLFSKVVEQYDDVFDKGETIGLDDASVAYVVGEIQQYSLVDCDRDVVADAFETFIGPSLKGAQGQFFTPRNVVRLVAELVNASPKDRVIDPACGSGGFLVEVMRSMWAQVEASGNELGWPEGEIDSEKQKVAIRNIRGIDKDSFLAKVAKAYMAVLGDGRGGIFCENSLVSPKEWQSRAREEVRRGGFNIVVTNPPFGKKLKIDDPSTLAMYDLGHKWTFDRKQKSYTKSSKISDGQAPQILFIEHCLNLLDEQGRMGIVLPESMLCNPSHRYIVEYILSRARIRAVISMPEELFQPYTHAKTAVVLLDKTTGIQDSDYPIFMALAKWCGHDSRGHEIPYDDLPEIIDRYRQFINGEELPFDHLGFIVNSREITDAIYLPKYYNPELAQRLAELSETHELVKLGDLADKGLLSVTTGHEVGKLAYGTGPIPFIRTSDIANWEIKGDPKHGVSKDIYETYRGRQNVEIGDILMVRDGTYLVGTCAMVTELDSRILFQSHILKFKSLNHEELDPHLLLALLSTPIVKEQIWSKRFTQDIIDTLGGRWRELVLPVPKSKLQRDLIAQHVDDAIGMRIDARKMSRKAVMEVAPHDDFDPTVDYDFLVIGK</sequence>
<evidence type="ECO:0000259" key="3">
    <source>
        <dbReference type="Pfam" id="PF02384"/>
    </source>
</evidence>
<protein>
    <submittedName>
        <fullName evidence="5">Uncharacterized protein</fullName>
    </submittedName>
</protein>
<dbReference type="InterPro" id="IPR029464">
    <property type="entry name" value="HSDR_N"/>
</dbReference>
<dbReference type="SUPFAM" id="SSF53335">
    <property type="entry name" value="S-adenosyl-L-methionine-dependent methyltransferases"/>
    <property type="match status" value="1"/>
</dbReference>
<dbReference type="Pfam" id="PF02384">
    <property type="entry name" value="N6_Mtase"/>
    <property type="match status" value="1"/>
</dbReference>
<dbReference type="Proteomes" id="UP000639606">
    <property type="component" value="Unassembled WGS sequence"/>
</dbReference>
<dbReference type="InterPro" id="IPR052916">
    <property type="entry name" value="Type-I_RE_MTase_Subunit"/>
</dbReference>
<dbReference type="Pfam" id="PF13588">
    <property type="entry name" value="HSDR_N_2"/>
    <property type="match status" value="1"/>
</dbReference>
<dbReference type="EMBL" id="BMRG01000001">
    <property type="protein sequence ID" value="GGP39328.1"/>
    <property type="molecule type" value="Genomic_DNA"/>
</dbReference>
<dbReference type="GO" id="GO:0008170">
    <property type="term" value="F:N-methyltransferase activity"/>
    <property type="evidence" value="ECO:0007669"/>
    <property type="project" value="InterPro"/>
</dbReference>
<dbReference type="InterPro" id="IPR002052">
    <property type="entry name" value="DNA_methylase_N6_adenine_CS"/>
</dbReference>
<dbReference type="GO" id="GO:0003677">
    <property type="term" value="F:DNA binding"/>
    <property type="evidence" value="ECO:0007669"/>
    <property type="project" value="UniProtKB-KW"/>
</dbReference>
<dbReference type="PANTHER" id="PTHR42998">
    <property type="entry name" value="TYPE I RESTRICTION ENZYME HINDVIIP M PROTEIN-RELATED"/>
    <property type="match status" value="1"/>
</dbReference>
<gene>
    <name evidence="5" type="ORF">GCM10010185_08580</name>
</gene>
<evidence type="ECO:0000256" key="1">
    <source>
        <dbReference type="ARBA" id="ARBA00022747"/>
    </source>
</evidence>
<dbReference type="RefSeq" id="WP_229795013.1">
    <property type="nucleotide sequence ID" value="NZ_BMRG01000001.1"/>
</dbReference>
<organism evidence="5 6">
    <name type="scientific">Saccharothrix coeruleofusca</name>
    <dbReference type="NCBI Taxonomy" id="33919"/>
    <lineage>
        <taxon>Bacteria</taxon>
        <taxon>Bacillati</taxon>
        <taxon>Actinomycetota</taxon>
        <taxon>Actinomycetes</taxon>
        <taxon>Pseudonocardiales</taxon>
        <taxon>Pseudonocardiaceae</taxon>
        <taxon>Saccharothrix</taxon>
    </lineage>
</organism>
<dbReference type="PROSITE" id="PS00092">
    <property type="entry name" value="N6_MTASE"/>
    <property type="match status" value="1"/>
</dbReference>
<evidence type="ECO:0000313" key="5">
    <source>
        <dbReference type="EMBL" id="GGP39328.1"/>
    </source>
</evidence>
<dbReference type="InterPro" id="IPR044946">
    <property type="entry name" value="Restrct_endonuc_typeI_TRD_sf"/>
</dbReference>
<evidence type="ECO:0000259" key="4">
    <source>
        <dbReference type="Pfam" id="PF13588"/>
    </source>
</evidence>
<dbReference type="Gene3D" id="3.90.220.20">
    <property type="entry name" value="DNA methylase specificity domains"/>
    <property type="match status" value="1"/>
</dbReference>